<evidence type="ECO:0000256" key="4">
    <source>
        <dbReference type="ARBA" id="ARBA00022989"/>
    </source>
</evidence>
<name>A0ABY8UJ26_TETOB</name>
<dbReference type="SUPFAM" id="SSF103473">
    <property type="entry name" value="MFS general substrate transporter"/>
    <property type="match status" value="1"/>
</dbReference>
<evidence type="ECO:0000256" key="8">
    <source>
        <dbReference type="SAM" id="Phobius"/>
    </source>
</evidence>
<dbReference type="Pfam" id="PF07690">
    <property type="entry name" value="MFS_1"/>
    <property type="match status" value="1"/>
</dbReference>
<evidence type="ECO:0000256" key="2">
    <source>
        <dbReference type="ARBA" id="ARBA00022448"/>
    </source>
</evidence>
<feature type="transmembrane region" description="Helical" evidence="8">
    <location>
        <begin position="435"/>
        <end position="458"/>
    </location>
</feature>
<keyword evidence="10" id="KW-1185">Reference proteome</keyword>
<organism evidence="9 10">
    <name type="scientific">Tetradesmus obliquus</name>
    <name type="common">Green alga</name>
    <name type="synonym">Acutodesmus obliquus</name>
    <dbReference type="NCBI Taxonomy" id="3088"/>
    <lineage>
        <taxon>Eukaryota</taxon>
        <taxon>Viridiplantae</taxon>
        <taxon>Chlorophyta</taxon>
        <taxon>core chlorophytes</taxon>
        <taxon>Chlorophyceae</taxon>
        <taxon>CS clade</taxon>
        <taxon>Sphaeropleales</taxon>
        <taxon>Scenedesmaceae</taxon>
        <taxon>Tetradesmus</taxon>
    </lineage>
</organism>
<evidence type="ECO:0000256" key="6">
    <source>
        <dbReference type="ARBA" id="ARBA00024338"/>
    </source>
</evidence>
<feature type="transmembrane region" description="Helical" evidence="8">
    <location>
        <begin position="402"/>
        <end position="423"/>
    </location>
</feature>
<evidence type="ECO:0000256" key="7">
    <source>
        <dbReference type="SAM" id="MobiDB-lite"/>
    </source>
</evidence>
<evidence type="ECO:0008006" key="11">
    <source>
        <dbReference type="Google" id="ProtNLM"/>
    </source>
</evidence>
<evidence type="ECO:0000313" key="10">
    <source>
        <dbReference type="Proteomes" id="UP001244341"/>
    </source>
</evidence>
<dbReference type="InterPro" id="IPR044770">
    <property type="entry name" value="MFS_spinster-like"/>
</dbReference>
<feature type="transmembrane region" description="Helical" evidence="8">
    <location>
        <begin position="20"/>
        <end position="36"/>
    </location>
</feature>
<dbReference type="Proteomes" id="UP001244341">
    <property type="component" value="Chromosome 13b"/>
</dbReference>
<feature type="transmembrane region" description="Helical" evidence="8">
    <location>
        <begin position="570"/>
        <end position="588"/>
    </location>
</feature>
<protein>
    <recommendedName>
        <fullName evidence="11">Major facilitator superfamily (MFS) profile domain-containing protein</fullName>
    </recommendedName>
</protein>
<evidence type="ECO:0000256" key="5">
    <source>
        <dbReference type="ARBA" id="ARBA00023136"/>
    </source>
</evidence>
<keyword evidence="3 8" id="KW-0812">Transmembrane</keyword>
<sequence length="610" mass="61523">MISPELGLSDFQGALLTSGYSYLYALALVPVGLLADKVDRPKLLAVGLALWSSLSIISSRAGSFGELLIVRTGFAIAQAAQNPVSFSLIPDLFPANKSTALAGYNCAIYLGRALSFASVLAAHRVGAAKSGLSAGLTGVGTMADAAAGVAADEGVALSMVPLDALDLQRMSIIYTMGDMAAVTPLYNYNFHVIAYEAAAGSGGGGWRDLFTWIGIPGFAIALLMLLTVREPRHAEAEGSGSKGSTAPGPGFKGSAVDGVQGSAGPAAAAVGVSVTDPSSWREGASNLSAQLLNMVTGHGWHNSSSSSNNEAPAAAAAAAAAEPVLSGPACIVELEDSSTAAAAASAEAEADPAAAAAAAGDAPPTTALAVASSTAAAASTALVAKLSHNPVSDLLGMKAFQATTVAAALNDVGSYALIAWHSTFYERVFGLDSGVYAPMLAVILPVGGILGGVGGGLIADWLSVVGGRYWLTAVMCGRYRLTAGASLLAAPFVAQSLLADSPGGSFTALLVGFALSEAWRAPGAIMIRSVAPQELGSTASALYLCIRNLIGGFGPVAVAKLAEVVGLQHAMLLAPCCYVVSGLIFLVAEKEIELQNQQQQQQQAAALQQQ</sequence>
<dbReference type="InterPro" id="IPR036259">
    <property type="entry name" value="MFS_trans_sf"/>
</dbReference>
<dbReference type="PANTHER" id="PTHR23505:SF79">
    <property type="entry name" value="PROTEIN SPINSTER"/>
    <property type="match status" value="1"/>
</dbReference>
<comment type="subcellular location">
    <subcellularLocation>
        <location evidence="1">Membrane</location>
        <topology evidence="1">Multi-pass membrane protein</topology>
    </subcellularLocation>
</comment>
<keyword evidence="5 8" id="KW-0472">Membrane</keyword>
<feature type="region of interest" description="Disordered" evidence="7">
    <location>
        <begin position="235"/>
        <end position="257"/>
    </location>
</feature>
<feature type="transmembrane region" description="Helical" evidence="8">
    <location>
        <begin position="479"/>
        <end position="499"/>
    </location>
</feature>
<evidence type="ECO:0000256" key="3">
    <source>
        <dbReference type="ARBA" id="ARBA00022692"/>
    </source>
</evidence>
<evidence type="ECO:0000313" key="9">
    <source>
        <dbReference type="EMBL" id="WIA21300.1"/>
    </source>
</evidence>
<accession>A0ABY8UJ26</accession>
<gene>
    <name evidence="9" type="ORF">OEZ85_000532</name>
</gene>
<evidence type="ECO:0000256" key="1">
    <source>
        <dbReference type="ARBA" id="ARBA00004141"/>
    </source>
</evidence>
<reference evidence="9 10" key="1">
    <citation type="submission" date="2023-05" db="EMBL/GenBank/DDBJ databases">
        <title>A 100% complete, gapless, phased diploid assembly of the Scenedesmus obliquus UTEX 3031 genome.</title>
        <authorList>
            <person name="Biondi T.C."/>
            <person name="Hanschen E.R."/>
            <person name="Kwon T."/>
            <person name="Eng W."/>
            <person name="Kruse C.P.S."/>
            <person name="Koehler S.I."/>
            <person name="Kunde Y."/>
            <person name="Gleasner C.D."/>
            <person name="You Mak K.T."/>
            <person name="Polle J."/>
            <person name="Hovde B.T."/>
            <person name="Starkenburg S.R."/>
        </authorList>
    </citation>
    <scope>NUCLEOTIDE SEQUENCE [LARGE SCALE GENOMIC DNA]</scope>
    <source>
        <strain evidence="9 10">DOE0152z</strain>
    </source>
</reference>
<dbReference type="InterPro" id="IPR011701">
    <property type="entry name" value="MFS"/>
</dbReference>
<feature type="transmembrane region" description="Helical" evidence="8">
    <location>
        <begin position="209"/>
        <end position="228"/>
    </location>
</feature>
<dbReference type="EMBL" id="CP126220">
    <property type="protein sequence ID" value="WIA21300.1"/>
    <property type="molecule type" value="Genomic_DNA"/>
</dbReference>
<keyword evidence="4 8" id="KW-1133">Transmembrane helix</keyword>
<proteinExistence type="inferred from homology"/>
<dbReference type="Gene3D" id="1.20.1250.20">
    <property type="entry name" value="MFS general substrate transporter like domains"/>
    <property type="match status" value="2"/>
</dbReference>
<comment type="similarity">
    <text evidence="6">Belongs to the major facilitator superfamily. Spinster (TC 2.A.1.49) family.</text>
</comment>
<dbReference type="PANTHER" id="PTHR23505">
    <property type="entry name" value="SPINSTER"/>
    <property type="match status" value="1"/>
</dbReference>
<keyword evidence="2" id="KW-0813">Transport</keyword>